<dbReference type="SUPFAM" id="SSF82866">
    <property type="entry name" value="Multidrug efflux transporter AcrB transmembrane domain"/>
    <property type="match status" value="2"/>
</dbReference>
<feature type="transmembrane region" description="Helical" evidence="1">
    <location>
        <begin position="860"/>
        <end position="879"/>
    </location>
</feature>
<keyword evidence="3" id="KW-1185">Reference proteome</keyword>
<feature type="transmembrane region" description="Helical" evidence="1">
    <location>
        <begin position="463"/>
        <end position="486"/>
    </location>
</feature>
<comment type="caution">
    <text evidence="2">The sequence shown here is derived from an EMBL/GenBank/DDBJ whole genome shotgun (WGS) entry which is preliminary data.</text>
</comment>
<dbReference type="PANTHER" id="PTHR32063:SF18">
    <property type="entry name" value="CATION EFFLUX SYSTEM PROTEIN"/>
    <property type="match status" value="1"/>
</dbReference>
<dbReference type="Gene3D" id="3.30.70.1430">
    <property type="entry name" value="Multidrug efflux transporter AcrB pore domain"/>
    <property type="match status" value="2"/>
</dbReference>
<gene>
    <name evidence="2" type="ORF">GCM10009104_26820</name>
</gene>
<dbReference type="InterPro" id="IPR001036">
    <property type="entry name" value="Acrflvin-R"/>
</dbReference>
<name>A0ABP3TF79_9GAMM</name>
<feature type="transmembrane region" description="Helical" evidence="1">
    <location>
        <begin position="387"/>
        <end position="410"/>
    </location>
</feature>
<dbReference type="SUPFAM" id="SSF82714">
    <property type="entry name" value="Multidrug efflux transporter AcrB TolC docking domain, DN and DC subdomains"/>
    <property type="match status" value="2"/>
</dbReference>
<keyword evidence="1" id="KW-1133">Transmembrane helix</keyword>
<evidence type="ECO:0000313" key="3">
    <source>
        <dbReference type="Proteomes" id="UP001499915"/>
    </source>
</evidence>
<organism evidence="2 3">
    <name type="scientific">Marinobacterium maritimum</name>
    <dbReference type="NCBI Taxonomy" id="500162"/>
    <lineage>
        <taxon>Bacteria</taxon>
        <taxon>Pseudomonadati</taxon>
        <taxon>Pseudomonadota</taxon>
        <taxon>Gammaproteobacteria</taxon>
        <taxon>Oceanospirillales</taxon>
        <taxon>Oceanospirillaceae</taxon>
        <taxon>Marinobacterium</taxon>
    </lineage>
</organism>
<feature type="transmembrane region" description="Helical" evidence="1">
    <location>
        <begin position="912"/>
        <end position="934"/>
    </location>
</feature>
<dbReference type="Pfam" id="PF00873">
    <property type="entry name" value="ACR_tran"/>
    <property type="match status" value="1"/>
</dbReference>
<reference evidence="3" key="1">
    <citation type="journal article" date="2019" name="Int. J. Syst. Evol. Microbiol.">
        <title>The Global Catalogue of Microorganisms (GCM) 10K type strain sequencing project: providing services to taxonomists for standard genome sequencing and annotation.</title>
        <authorList>
            <consortium name="The Broad Institute Genomics Platform"/>
            <consortium name="The Broad Institute Genome Sequencing Center for Infectious Disease"/>
            <person name="Wu L."/>
            <person name="Ma J."/>
        </authorList>
    </citation>
    <scope>NUCLEOTIDE SEQUENCE [LARGE SCALE GENOMIC DNA]</scope>
    <source>
        <strain evidence="3">JCM 15134</strain>
    </source>
</reference>
<accession>A0ABP3TF79</accession>
<dbReference type="Gene3D" id="1.20.1640.10">
    <property type="entry name" value="Multidrug efflux transporter AcrB transmembrane domain"/>
    <property type="match status" value="2"/>
</dbReference>
<dbReference type="Gene3D" id="3.30.2090.10">
    <property type="entry name" value="Multidrug efflux transporter AcrB TolC docking domain, DN and DC subdomains"/>
    <property type="match status" value="2"/>
</dbReference>
<feature type="transmembrane region" description="Helical" evidence="1">
    <location>
        <begin position="961"/>
        <end position="980"/>
    </location>
</feature>
<sequence length="1029" mass="111592">MIASALFNGRLLALLTALLIVAGGAALHTLPRMEDPRILARIATVITQLPGASAERIEAQVSEPIENKLRELAEIKEISSTSRAGISIVSIELQDRIEDVAPVWSRARDLLNDVTPSLPAGTQPPKLEDNRGYAFTLLVGLEWQGDSAANLATLGRYARELESRMRALPGTDYVAIYGEQQEEIRIDVDPEQAGSRGLSLPAIASAVRQADARTSAGQISNDHVQLQVELTGALDRVERIRQIPLTTDDHGYLSRVGDIAEVSEGIYLPAREEAWLDGHQGLVVGVRMLPHLRVDQWSATARERLAQFDASLPANVTSRMLFDQSGYTETRLQQLVLNIGQGFVLILLVLLLTLGLRAALITALALPLTTLFTLACMKFYGLPIHQMSVTGLVVALGIMIDNAIVMVDSIQHRRQQGESARMAVIASVRHLWLPLLGSTLTTVLAFMPLILMPGAAGEFVSGIAISVIFSLIGSWLLSHTLIAALAGRFLRPGSRGHDHWYRTGLHLPRLARAFNQSLALALKRPRLAAGLTLILPLTGFWSAGQLTEQFFPPSDRDMFHIELHLPAQASLAQTRSTTRAINAILQQQPEIRQVAWFLGSNAPSFYYNMMPLHEGKPNYAQAMVTSDHFSSANRLIPQLQAQLDQALPGAQILVRRLDQGPPFTAPVELRLYGPSLDQLRTLGDEARRILSTVPDVMHTRSTLQPGTPKIWLEVDEDAARLAGLPLQGLAGQLQGALQGVAAGEVLQSTESIPIRVRIDTDRRQSPAALEQFHISTPQAGNIPLSALAEIQLQPSRGDIPRRDGERVNVIEGYPAFGILPSQVLTAYEQALQDANFQLPAGYRMEIGGEASKRNDAVGKLLANLGIIVVLLVMVVVLSFNSFRISLLIFATALQSAGLGLLTVWLFDYPFGFTVIIALLGLMGLAINAAIVILAELKADPNAARGDTKAIRTAVAGCSRHILSTTITTIGGFMPLILAGGGFWPPFAAAIAGGTLLTTLLSFYFVPTLFRQMALRRRFESSSAPAAAMP</sequence>
<dbReference type="EMBL" id="BAAAET010000003">
    <property type="protein sequence ID" value="GAA0697236.1"/>
    <property type="molecule type" value="Genomic_DNA"/>
</dbReference>
<dbReference type="PRINTS" id="PR00702">
    <property type="entry name" value="ACRIFLAVINRP"/>
</dbReference>
<protein>
    <submittedName>
        <fullName evidence="2">Efflux RND transporter permease subunit</fullName>
    </submittedName>
</protein>
<feature type="transmembrane region" description="Helical" evidence="1">
    <location>
        <begin position="986"/>
        <end position="1009"/>
    </location>
</feature>
<feature type="transmembrane region" description="Helical" evidence="1">
    <location>
        <begin position="886"/>
        <end position="906"/>
    </location>
</feature>
<dbReference type="Gene3D" id="3.30.70.1440">
    <property type="entry name" value="Multidrug efflux transporter AcrB pore domain"/>
    <property type="match status" value="1"/>
</dbReference>
<feature type="transmembrane region" description="Helical" evidence="1">
    <location>
        <begin position="527"/>
        <end position="544"/>
    </location>
</feature>
<dbReference type="Proteomes" id="UP001499915">
    <property type="component" value="Unassembled WGS sequence"/>
</dbReference>
<dbReference type="RefSeq" id="WP_343806816.1">
    <property type="nucleotide sequence ID" value="NZ_BAAAET010000003.1"/>
</dbReference>
<evidence type="ECO:0000256" key="1">
    <source>
        <dbReference type="SAM" id="Phobius"/>
    </source>
</evidence>
<dbReference type="PANTHER" id="PTHR32063">
    <property type="match status" value="1"/>
</dbReference>
<feature type="transmembrane region" description="Helical" evidence="1">
    <location>
        <begin position="361"/>
        <end position="381"/>
    </location>
</feature>
<keyword evidence="1" id="KW-0472">Membrane</keyword>
<dbReference type="SUPFAM" id="SSF82693">
    <property type="entry name" value="Multidrug efflux transporter AcrB pore domain, PN1, PN2, PC1 and PC2 subdomains"/>
    <property type="match status" value="3"/>
</dbReference>
<dbReference type="Gene3D" id="3.30.70.1320">
    <property type="entry name" value="Multidrug efflux transporter AcrB pore domain like"/>
    <property type="match status" value="1"/>
</dbReference>
<feature type="transmembrane region" description="Helical" evidence="1">
    <location>
        <begin position="335"/>
        <end position="354"/>
    </location>
</feature>
<feature type="transmembrane region" description="Helical" evidence="1">
    <location>
        <begin position="431"/>
        <end position="451"/>
    </location>
</feature>
<keyword evidence="1" id="KW-0812">Transmembrane</keyword>
<dbReference type="InterPro" id="IPR027463">
    <property type="entry name" value="AcrB_DN_DC_subdom"/>
</dbReference>
<proteinExistence type="predicted"/>
<evidence type="ECO:0000313" key="2">
    <source>
        <dbReference type="EMBL" id="GAA0697236.1"/>
    </source>
</evidence>